<accession>L5KBF9</accession>
<keyword evidence="3" id="KW-0808">Transferase</keyword>
<dbReference type="EMBL" id="KB030947">
    <property type="protein sequence ID" value="ELK07838.1"/>
    <property type="molecule type" value="Genomic_DNA"/>
</dbReference>
<sequence>MCISQPDWLSSTRIFSHGSRYLRTRTRPSGSSQLSPGIPSAPPVQLQGAGKGGRNQELALRVGAELGRRSLGPVDVLFLSGGTDGKDGPTEAAGAWVMPELVNQATTEGLDVATFLAHNDSHTFFRHFQGGAHLLYTGPTGTNVMDVHLLFLQPR</sequence>
<dbReference type="Proteomes" id="UP000010552">
    <property type="component" value="Unassembled WGS sequence"/>
</dbReference>
<dbReference type="STRING" id="9402.L5KBF9"/>
<dbReference type="InParanoid" id="L5KBF9"/>
<dbReference type="Gene3D" id="3.40.1480.10">
    <property type="entry name" value="MOFRL domain"/>
    <property type="match status" value="1"/>
</dbReference>
<feature type="domain" description="MOFRL" evidence="2">
    <location>
        <begin position="43"/>
        <end position="146"/>
    </location>
</feature>
<dbReference type="InterPro" id="IPR039760">
    <property type="entry name" value="MOFRL_protein"/>
</dbReference>
<dbReference type="InterPro" id="IPR007835">
    <property type="entry name" value="MOFRL"/>
</dbReference>
<reference evidence="4" key="1">
    <citation type="journal article" date="2013" name="Science">
        <title>Comparative analysis of bat genomes provides insight into the evolution of flight and immunity.</title>
        <authorList>
            <person name="Zhang G."/>
            <person name="Cowled C."/>
            <person name="Shi Z."/>
            <person name="Huang Z."/>
            <person name="Bishop-Lilly K.A."/>
            <person name="Fang X."/>
            <person name="Wynne J.W."/>
            <person name="Xiong Z."/>
            <person name="Baker M.L."/>
            <person name="Zhao W."/>
            <person name="Tachedjian M."/>
            <person name="Zhu Y."/>
            <person name="Zhou P."/>
            <person name="Jiang X."/>
            <person name="Ng J."/>
            <person name="Yang L."/>
            <person name="Wu L."/>
            <person name="Xiao J."/>
            <person name="Feng Y."/>
            <person name="Chen Y."/>
            <person name="Sun X."/>
            <person name="Zhang Y."/>
            <person name="Marsh G.A."/>
            <person name="Crameri G."/>
            <person name="Broder C.C."/>
            <person name="Frey K.G."/>
            <person name="Wang L.F."/>
            <person name="Wang J."/>
        </authorList>
    </citation>
    <scope>NUCLEOTIDE SEQUENCE [LARGE SCALE GENOMIC DNA]</scope>
</reference>
<dbReference type="InterPro" id="IPR037035">
    <property type="entry name" value="GK-like_C_sf"/>
</dbReference>
<dbReference type="Pfam" id="PF05161">
    <property type="entry name" value="MOFRL"/>
    <property type="match status" value="1"/>
</dbReference>
<name>L5KBF9_PTEAL</name>
<feature type="region of interest" description="Disordered" evidence="1">
    <location>
        <begin position="25"/>
        <end position="53"/>
    </location>
</feature>
<evidence type="ECO:0000313" key="3">
    <source>
        <dbReference type="EMBL" id="ELK07838.1"/>
    </source>
</evidence>
<gene>
    <name evidence="3" type="ORF">PAL_GLEAN10022238</name>
</gene>
<dbReference type="GO" id="GO:0008887">
    <property type="term" value="F:glycerate kinase activity"/>
    <property type="evidence" value="ECO:0007669"/>
    <property type="project" value="InterPro"/>
</dbReference>
<evidence type="ECO:0000313" key="4">
    <source>
        <dbReference type="Proteomes" id="UP000010552"/>
    </source>
</evidence>
<keyword evidence="3" id="KW-0418">Kinase</keyword>
<keyword evidence="4" id="KW-1185">Reference proteome</keyword>
<evidence type="ECO:0000259" key="2">
    <source>
        <dbReference type="Pfam" id="PF05161"/>
    </source>
</evidence>
<dbReference type="AlphaFoldDB" id="L5KBF9"/>
<dbReference type="GO" id="GO:0005737">
    <property type="term" value="C:cytoplasm"/>
    <property type="evidence" value="ECO:0007669"/>
    <property type="project" value="TreeGrafter"/>
</dbReference>
<organism evidence="3 4">
    <name type="scientific">Pteropus alecto</name>
    <name type="common">Black flying fox</name>
    <dbReference type="NCBI Taxonomy" id="9402"/>
    <lineage>
        <taxon>Eukaryota</taxon>
        <taxon>Metazoa</taxon>
        <taxon>Chordata</taxon>
        <taxon>Craniata</taxon>
        <taxon>Vertebrata</taxon>
        <taxon>Euteleostomi</taxon>
        <taxon>Mammalia</taxon>
        <taxon>Eutheria</taxon>
        <taxon>Laurasiatheria</taxon>
        <taxon>Chiroptera</taxon>
        <taxon>Yinpterochiroptera</taxon>
        <taxon>Pteropodoidea</taxon>
        <taxon>Pteropodidae</taxon>
        <taxon>Pteropodinae</taxon>
        <taxon>Pteropus</taxon>
    </lineage>
</organism>
<protein>
    <submittedName>
        <fullName evidence="3">Glycerate kinase</fullName>
    </submittedName>
</protein>
<dbReference type="PANTHER" id="PTHR12227:SF0">
    <property type="entry name" value="GLYCERATE KINASE"/>
    <property type="match status" value="1"/>
</dbReference>
<evidence type="ECO:0000256" key="1">
    <source>
        <dbReference type="SAM" id="MobiDB-lite"/>
    </source>
</evidence>
<dbReference type="PANTHER" id="PTHR12227">
    <property type="entry name" value="GLYCERATE KINASE"/>
    <property type="match status" value="1"/>
</dbReference>
<dbReference type="SUPFAM" id="SSF82544">
    <property type="entry name" value="GckA/TtuD-like"/>
    <property type="match status" value="1"/>
</dbReference>
<proteinExistence type="predicted"/>